<dbReference type="GO" id="GO:0043565">
    <property type="term" value="F:sequence-specific DNA binding"/>
    <property type="evidence" value="ECO:0007669"/>
    <property type="project" value="InterPro"/>
</dbReference>
<keyword evidence="2" id="KW-0067">ATP-binding</keyword>
<dbReference type="GO" id="GO:0005524">
    <property type="term" value="F:ATP binding"/>
    <property type="evidence" value="ECO:0007669"/>
    <property type="project" value="UniProtKB-KW"/>
</dbReference>
<dbReference type="PANTHER" id="PTHR32071">
    <property type="entry name" value="TRANSCRIPTIONAL REGULATORY PROTEIN"/>
    <property type="match status" value="1"/>
</dbReference>
<evidence type="ECO:0000256" key="2">
    <source>
        <dbReference type="ARBA" id="ARBA00022840"/>
    </source>
</evidence>
<dbReference type="InterPro" id="IPR003593">
    <property type="entry name" value="AAA+_ATPase"/>
</dbReference>
<name>A0A975B706_9BACT</name>
<dbReference type="SUPFAM" id="SSF55785">
    <property type="entry name" value="PYP-like sensor domain (PAS domain)"/>
    <property type="match status" value="1"/>
</dbReference>
<organism evidence="7 8">
    <name type="scientific">Desulfonema limicola</name>
    <dbReference type="NCBI Taxonomy" id="45656"/>
    <lineage>
        <taxon>Bacteria</taxon>
        <taxon>Pseudomonadati</taxon>
        <taxon>Thermodesulfobacteriota</taxon>
        <taxon>Desulfobacteria</taxon>
        <taxon>Desulfobacterales</taxon>
        <taxon>Desulfococcaceae</taxon>
        <taxon>Desulfonema</taxon>
    </lineage>
</organism>
<dbReference type="Gene3D" id="1.10.8.60">
    <property type="match status" value="1"/>
</dbReference>
<evidence type="ECO:0000256" key="3">
    <source>
        <dbReference type="ARBA" id="ARBA00023015"/>
    </source>
</evidence>
<dbReference type="SUPFAM" id="SSF46689">
    <property type="entry name" value="Homeodomain-like"/>
    <property type="match status" value="1"/>
</dbReference>
<accession>A0A975B706</accession>
<dbReference type="SMART" id="SM00091">
    <property type="entry name" value="PAS"/>
    <property type="match status" value="1"/>
</dbReference>
<reference evidence="7" key="1">
    <citation type="journal article" date="2021" name="Microb. Physiol.">
        <title>Proteogenomic Insights into the Physiology of Marine, Sulfate-Reducing, Filamentous Desulfonema limicola and Desulfonema magnum.</title>
        <authorList>
            <person name="Schnaars V."/>
            <person name="Wohlbrand L."/>
            <person name="Scheve S."/>
            <person name="Hinrichs C."/>
            <person name="Reinhardt R."/>
            <person name="Rabus R."/>
        </authorList>
    </citation>
    <scope>NUCLEOTIDE SEQUENCE</scope>
    <source>
        <strain evidence="7">5ac10</strain>
    </source>
</reference>
<dbReference type="CDD" id="cd00009">
    <property type="entry name" value="AAA"/>
    <property type="match status" value="1"/>
</dbReference>
<evidence type="ECO:0000256" key="1">
    <source>
        <dbReference type="ARBA" id="ARBA00022741"/>
    </source>
</evidence>
<evidence type="ECO:0000256" key="4">
    <source>
        <dbReference type="ARBA" id="ARBA00023163"/>
    </source>
</evidence>
<dbReference type="SMART" id="SM00382">
    <property type="entry name" value="AAA"/>
    <property type="match status" value="1"/>
</dbReference>
<dbReference type="PROSITE" id="PS00675">
    <property type="entry name" value="SIGMA54_INTERACT_1"/>
    <property type="match status" value="1"/>
</dbReference>
<dbReference type="KEGG" id="dli:dnl_22710"/>
<evidence type="ECO:0000313" key="8">
    <source>
        <dbReference type="Proteomes" id="UP000663720"/>
    </source>
</evidence>
<dbReference type="EMBL" id="CP061799">
    <property type="protein sequence ID" value="QTA79986.1"/>
    <property type="molecule type" value="Genomic_DNA"/>
</dbReference>
<dbReference type="CDD" id="cd00130">
    <property type="entry name" value="PAS"/>
    <property type="match status" value="1"/>
</dbReference>
<evidence type="ECO:0000313" key="7">
    <source>
        <dbReference type="EMBL" id="QTA79986.1"/>
    </source>
</evidence>
<dbReference type="InterPro" id="IPR035965">
    <property type="entry name" value="PAS-like_dom_sf"/>
</dbReference>
<dbReference type="FunFam" id="3.40.50.300:FF:000006">
    <property type="entry name" value="DNA-binding transcriptional regulator NtrC"/>
    <property type="match status" value="1"/>
</dbReference>
<dbReference type="Proteomes" id="UP000663720">
    <property type="component" value="Chromosome"/>
</dbReference>
<sequence>MKKKSKFHDIHPHATEIILESISEGVFTVDHNWKITSFNKAATEITGISRDEAVGKHCWEVFRSNMCESGCFLRQTMKQKKSFVGKSVYIVNSRMQKIPISLSTALLKDEKGRVIGGVETFRDMTLVEELRKELDGRLQIGDMTSKSASMHRIFDILPRVAESDSTVMIQGETGTGKELLARAIHELSSRRKKPFTAINCGALPDNLLESELFGYKAGAFTGAVKDKPGHFAAAKGGTILLDEIGDISPAFQVRLLRVLQEMTFTPLGSTTPVKADVRVITASNKNIEHMLENEEFRQDLFYRINVVRLELPPLRDRKEDIPLLVEKMIERLNRLKARNVAGIAPEALRLLMAYDYPGNIRELENIIEYAFVLCNEAMIGLGHMPKHLIPESDFASQDTGRDTLKTAEARAIKDALKRNNYNRLATASELGVHKSTLFRKIKSLKISLPEKDGRSGPRKS</sequence>
<dbReference type="GO" id="GO:0006355">
    <property type="term" value="P:regulation of DNA-templated transcription"/>
    <property type="evidence" value="ECO:0007669"/>
    <property type="project" value="InterPro"/>
</dbReference>
<evidence type="ECO:0000259" key="6">
    <source>
        <dbReference type="PROSITE" id="PS50112"/>
    </source>
</evidence>
<keyword evidence="3" id="KW-0805">Transcription regulation</keyword>
<keyword evidence="1" id="KW-0547">Nucleotide-binding</keyword>
<dbReference type="InterPro" id="IPR027417">
    <property type="entry name" value="P-loop_NTPase"/>
</dbReference>
<dbReference type="Pfam" id="PF25601">
    <property type="entry name" value="AAA_lid_14"/>
    <property type="match status" value="1"/>
</dbReference>
<protein>
    <submittedName>
        <fullName evidence="7">Transcriptional regulator, sigma54-dependent</fullName>
    </submittedName>
</protein>
<feature type="domain" description="Sigma-54 factor interaction" evidence="5">
    <location>
        <begin position="143"/>
        <end position="372"/>
    </location>
</feature>
<dbReference type="InterPro" id="IPR000014">
    <property type="entry name" value="PAS"/>
</dbReference>
<dbReference type="Pfam" id="PF02954">
    <property type="entry name" value="HTH_8"/>
    <property type="match status" value="1"/>
</dbReference>
<dbReference type="InterPro" id="IPR002197">
    <property type="entry name" value="HTH_Fis"/>
</dbReference>
<keyword evidence="4" id="KW-0804">Transcription</keyword>
<dbReference type="PRINTS" id="PR01590">
    <property type="entry name" value="HTHFIS"/>
</dbReference>
<dbReference type="PROSITE" id="PS00688">
    <property type="entry name" value="SIGMA54_INTERACT_3"/>
    <property type="match status" value="1"/>
</dbReference>
<dbReference type="NCBIfam" id="TIGR00229">
    <property type="entry name" value="sensory_box"/>
    <property type="match status" value="1"/>
</dbReference>
<dbReference type="Gene3D" id="3.30.450.20">
    <property type="entry name" value="PAS domain"/>
    <property type="match status" value="1"/>
</dbReference>
<keyword evidence="8" id="KW-1185">Reference proteome</keyword>
<dbReference type="Gene3D" id="3.40.50.300">
    <property type="entry name" value="P-loop containing nucleotide triphosphate hydrolases"/>
    <property type="match status" value="1"/>
</dbReference>
<dbReference type="PROSITE" id="PS50045">
    <property type="entry name" value="SIGMA54_INTERACT_4"/>
    <property type="match status" value="1"/>
</dbReference>
<dbReference type="AlphaFoldDB" id="A0A975B706"/>
<feature type="domain" description="PAS" evidence="6">
    <location>
        <begin position="18"/>
        <end position="56"/>
    </location>
</feature>
<dbReference type="PROSITE" id="PS50112">
    <property type="entry name" value="PAS"/>
    <property type="match status" value="1"/>
</dbReference>
<dbReference type="Gene3D" id="1.10.10.60">
    <property type="entry name" value="Homeodomain-like"/>
    <property type="match status" value="1"/>
</dbReference>
<dbReference type="InterPro" id="IPR025944">
    <property type="entry name" value="Sigma_54_int_dom_CS"/>
</dbReference>
<gene>
    <name evidence="7" type="ORF">dnl_22710</name>
</gene>
<dbReference type="InterPro" id="IPR025662">
    <property type="entry name" value="Sigma_54_int_dom_ATP-bd_1"/>
</dbReference>
<proteinExistence type="predicted"/>
<dbReference type="SUPFAM" id="SSF52540">
    <property type="entry name" value="P-loop containing nucleoside triphosphate hydrolases"/>
    <property type="match status" value="1"/>
</dbReference>
<dbReference type="Pfam" id="PF13426">
    <property type="entry name" value="PAS_9"/>
    <property type="match status" value="1"/>
</dbReference>
<dbReference type="InterPro" id="IPR058031">
    <property type="entry name" value="AAA_lid_NorR"/>
</dbReference>
<dbReference type="RefSeq" id="WP_207691673.1">
    <property type="nucleotide sequence ID" value="NZ_CP061799.1"/>
</dbReference>
<dbReference type="InterPro" id="IPR009057">
    <property type="entry name" value="Homeodomain-like_sf"/>
</dbReference>
<dbReference type="Pfam" id="PF00158">
    <property type="entry name" value="Sigma54_activat"/>
    <property type="match status" value="1"/>
</dbReference>
<evidence type="ECO:0000259" key="5">
    <source>
        <dbReference type="PROSITE" id="PS50045"/>
    </source>
</evidence>
<dbReference type="InterPro" id="IPR002078">
    <property type="entry name" value="Sigma_54_int"/>
</dbReference>